<dbReference type="STRING" id="32264.T1KDE4"/>
<evidence type="ECO:0008006" key="4">
    <source>
        <dbReference type="Google" id="ProtNLM"/>
    </source>
</evidence>
<feature type="compositionally biased region" description="Basic and acidic residues" evidence="1">
    <location>
        <begin position="573"/>
        <end position="586"/>
    </location>
</feature>
<accession>T1KDE4</accession>
<dbReference type="OMA" id="LQREEMW"/>
<name>T1KDE4_TETUR</name>
<reference evidence="2" key="2">
    <citation type="submission" date="2015-06" db="UniProtKB">
        <authorList>
            <consortium name="EnsemblMetazoa"/>
        </authorList>
    </citation>
    <scope>IDENTIFICATION</scope>
</reference>
<keyword evidence="3" id="KW-1185">Reference proteome</keyword>
<dbReference type="EMBL" id="CAEY01002016">
    <property type="status" value="NOT_ANNOTATED_CDS"/>
    <property type="molecule type" value="Genomic_DNA"/>
</dbReference>
<sequence>MVIVVMESISHQEIRKQVLEYVEKALSEDKVNELLVSCRNLLDKAQAGLEIDIKTAVDTGFRDVLHKYIRLNTDNDDYQWYEKIIELSIKAVRSGICLGGLPILLLTDLFDCKPLNKCEELFSLLENRVNIWKEDIFFNNVKNQMLRSCNDLLRRLSRSQHTVFGGRILEFLARFFPLFERSGLNLTSEFNQENVVAISAQEDLSDASSISDSPMEEGEMPTSEVVQVDYNLYRKFWQLQSFFKNPNLCYSKPNWKQFQSYSTDVLTAFSTFKLDPQSNKATEKVDIQGEQIHFTKYLTNQRLLELQLSDSSFRRYILVQFLILFQYLTTYVKSKQESQTLTEEQNAWLKQSNEKVLELIGKTPPNGQEMTQIIEHILKREEFWCNWKNDGCPGLKEINETISKEPTMVNGRKRVGDEIKHAESFGKVIIGNPELTKLWNLCSDNLEACLSKKRIFIPPVDEFFGDVKTSYDEYSAEDRQKMLADDSDFNWRSLRLLGSKSSYFFTPSNQSMVKPIVQYLDTVIEKVVKELNAADGNKGSQDLAIDDAEDISNDELLKQIDENSNLGSTDNHAQNEIKRTEEKASV</sequence>
<evidence type="ECO:0000313" key="3">
    <source>
        <dbReference type="Proteomes" id="UP000015104"/>
    </source>
</evidence>
<dbReference type="EnsemblMetazoa" id="tetur09g02640.1">
    <property type="protein sequence ID" value="tetur09g02640.1"/>
    <property type="gene ID" value="tetur09g02640"/>
</dbReference>
<protein>
    <recommendedName>
        <fullName evidence="4">THO complex subunit 1</fullName>
    </recommendedName>
</protein>
<dbReference type="eggNOG" id="KOG2491">
    <property type="taxonomic scope" value="Eukaryota"/>
</dbReference>
<evidence type="ECO:0000313" key="2">
    <source>
        <dbReference type="EnsemblMetazoa" id="tetur09g02640.1"/>
    </source>
</evidence>
<dbReference type="KEGG" id="tut:107363259"/>
<dbReference type="AlphaFoldDB" id="T1KDE4"/>
<dbReference type="GO" id="GO:0000445">
    <property type="term" value="C:THO complex part of transcription export complex"/>
    <property type="evidence" value="ECO:0007669"/>
    <property type="project" value="TreeGrafter"/>
</dbReference>
<dbReference type="InterPro" id="IPR021861">
    <property type="entry name" value="THO_THOC1"/>
</dbReference>
<proteinExistence type="predicted"/>
<feature type="compositionally biased region" description="Polar residues" evidence="1">
    <location>
        <begin position="562"/>
        <end position="572"/>
    </location>
</feature>
<organism evidence="2 3">
    <name type="scientific">Tetranychus urticae</name>
    <name type="common">Two-spotted spider mite</name>
    <dbReference type="NCBI Taxonomy" id="32264"/>
    <lineage>
        <taxon>Eukaryota</taxon>
        <taxon>Metazoa</taxon>
        <taxon>Ecdysozoa</taxon>
        <taxon>Arthropoda</taxon>
        <taxon>Chelicerata</taxon>
        <taxon>Arachnida</taxon>
        <taxon>Acari</taxon>
        <taxon>Acariformes</taxon>
        <taxon>Trombidiformes</taxon>
        <taxon>Prostigmata</taxon>
        <taxon>Eleutherengona</taxon>
        <taxon>Raphignathae</taxon>
        <taxon>Tetranychoidea</taxon>
        <taxon>Tetranychidae</taxon>
        <taxon>Tetranychus</taxon>
    </lineage>
</organism>
<dbReference type="OrthoDB" id="10257415at2759"/>
<gene>
    <name evidence="2" type="primary">107363259</name>
</gene>
<dbReference type="Pfam" id="PF11957">
    <property type="entry name" value="efThoc1"/>
    <property type="match status" value="1"/>
</dbReference>
<dbReference type="GO" id="GO:0006406">
    <property type="term" value="P:mRNA export from nucleus"/>
    <property type="evidence" value="ECO:0007669"/>
    <property type="project" value="TreeGrafter"/>
</dbReference>
<evidence type="ECO:0000256" key="1">
    <source>
        <dbReference type="SAM" id="MobiDB-lite"/>
    </source>
</evidence>
<feature type="region of interest" description="Disordered" evidence="1">
    <location>
        <begin position="557"/>
        <end position="586"/>
    </location>
</feature>
<dbReference type="PANTHER" id="PTHR13265">
    <property type="entry name" value="THO COMPLEX SUBUNIT 1"/>
    <property type="match status" value="1"/>
</dbReference>
<dbReference type="PANTHER" id="PTHR13265:SF0">
    <property type="entry name" value="HPR1"/>
    <property type="match status" value="1"/>
</dbReference>
<dbReference type="Proteomes" id="UP000015104">
    <property type="component" value="Unassembled WGS sequence"/>
</dbReference>
<dbReference type="HOGENOM" id="CLU_027906_0_0_1"/>
<reference evidence="3" key="1">
    <citation type="submission" date="2011-08" db="EMBL/GenBank/DDBJ databases">
        <authorList>
            <person name="Rombauts S."/>
        </authorList>
    </citation>
    <scope>NUCLEOTIDE SEQUENCE</scope>
    <source>
        <strain evidence="3">London</strain>
    </source>
</reference>